<keyword evidence="1" id="KW-1133">Transmembrane helix</keyword>
<sequence>MVRNLVRGVLNLVLAAVATWLANYLVERLFGPEEAVSEHS</sequence>
<dbReference type="STRING" id="309801.trd_0349"/>
<feature type="transmembrane region" description="Helical" evidence="1">
    <location>
        <begin position="6"/>
        <end position="26"/>
    </location>
</feature>
<dbReference type="KEGG" id="tro:trd_0349"/>
<accession>B9KY06</accession>
<reference evidence="2 3" key="1">
    <citation type="journal article" date="2009" name="PLoS ONE">
        <title>Complete genome sequence of the aerobic CO-oxidizing thermophile Thermomicrobium roseum.</title>
        <authorList>
            <person name="Wu D."/>
            <person name="Raymond J."/>
            <person name="Wu M."/>
            <person name="Chatterji S."/>
            <person name="Ren Q."/>
            <person name="Graham J.E."/>
            <person name="Bryant D.A."/>
            <person name="Robb F."/>
            <person name="Colman A."/>
            <person name="Tallon L.J."/>
            <person name="Badger J.H."/>
            <person name="Madupu R."/>
            <person name="Ward N.L."/>
            <person name="Eisen J.A."/>
        </authorList>
    </citation>
    <scope>NUCLEOTIDE SEQUENCE [LARGE SCALE GENOMIC DNA]</scope>
    <source>
        <strain evidence="3">ATCC 27502 / DSM 5159 / P-2</strain>
    </source>
</reference>
<evidence type="ECO:0000313" key="2">
    <source>
        <dbReference type="EMBL" id="ACM04606.1"/>
    </source>
</evidence>
<dbReference type="eggNOG" id="ENOG5030TE4">
    <property type="taxonomic scope" value="Bacteria"/>
</dbReference>
<dbReference type="HOGENOM" id="CLU_216918_0_0_0"/>
<dbReference type="AlphaFoldDB" id="B9KY06"/>
<keyword evidence="1" id="KW-0472">Membrane</keyword>
<organism evidence="2 3">
    <name type="scientific">Thermomicrobium roseum (strain ATCC 27502 / DSM 5159 / P-2)</name>
    <dbReference type="NCBI Taxonomy" id="309801"/>
    <lineage>
        <taxon>Bacteria</taxon>
        <taxon>Pseudomonadati</taxon>
        <taxon>Thermomicrobiota</taxon>
        <taxon>Thermomicrobia</taxon>
        <taxon>Thermomicrobiales</taxon>
        <taxon>Thermomicrobiaceae</taxon>
        <taxon>Thermomicrobium</taxon>
    </lineage>
</organism>
<proteinExistence type="predicted"/>
<keyword evidence="3" id="KW-1185">Reference proteome</keyword>
<dbReference type="Proteomes" id="UP000000447">
    <property type="component" value="Chromosome"/>
</dbReference>
<evidence type="ECO:0000313" key="3">
    <source>
        <dbReference type="Proteomes" id="UP000000447"/>
    </source>
</evidence>
<evidence type="ECO:0000256" key="1">
    <source>
        <dbReference type="SAM" id="Phobius"/>
    </source>
</evidence>
<keyword evidence="1" id="KW-0812">Transmembrane</keyword>
<gene>
    <name evidence="2" type="ordered locus">trd_0349</name>
</gene>
<dbReference type="RefSeq" id="WP_012641756.1">
    <property type="nucleotide sequence ID" value="NC_011959.1"/>
</dbReference>
<name>B9KY06_THERP</name>
<protein>
    <submittedName>
        <fullName evidence="2">Uncharacterized protein</fullName>
    </submittedName>
</protein>
<dbReference type="EMBL" id="CP001275">
    <property type="protein sequence ID" value="ACM04606.1"/>
    <property type="molecule type" value="Genomic_DNA"/>
</dbReference>